<organism evidence="15 16">
    <name type="scientific">Dimorphilus gyrociliatus</name>
    <dbReference type="NCBI Taxonomy" id="2664684"/>
    <lineage>
        <taxon>Eukaryota</taxon>
        <taxon>Metazoa</taxon>
        <taxon>Spiralia</taxon>
        <taxon>Lophotrochozoa</taxon>
        <taxon>Annelida</taxon>
        <taxon>Polychaeta</taxon>
        <taxon>Polychaeta incertae sedis</taxon>
        <taxon>Dinophilidae</taxon>
        <taxon>Dimorphilus</taxon>
    </lineage>
</organism>
<keyword evidence="1 8" id="KW-0723">Serine/threonine-protein kinase</keyword>
<comment type="caution">
    <text evidence="15">The sequence shown here is derived from an EMBL/GenBank/DDBJ whole genome shotgun (WGS) entry which is preliminary data.</text>
</comment>
<proteinExistence type="inferred from homology"/>
<dbReference type="PROSITE" id="PS50042">
    <property type="entry name" value="CNMP_BINDING_3"/>
    <property type="match status" value="2"/>
</dbReference>
<evidence type="ECO:0000256" key="8">
    <source>
        <dbReference type="PIRNR" id="PIRNR000559"/>
    </source>
</evidence>
<keyword evidence="16" id="KW-1185">Reference proteome</keyword>
<evidence type="ECO:0000256" key="2">
    <source>
        <dbReference type="ARBA" id="ARBA00022535"/>
    </source>
</evidence>
<dbReference type="GO" id="GO:0005524">
    <property type="term" value="F:ATP binding"/>
    <property type="evidence" value="ECO:0007669"/>
    <property type="project" value="UniProtKB-UniRule"/>
</dbReference>
<dbReference type="OrthoDB" id="63267at2759"/>
<evidence type="ECO:0000259" key="14">
    <source>
        <dbReference type="PROSITE" id="PS50042"/>
    </source>
</evidence>
<dbReference type="InterPro" id="IPR000719">
    <property type="entry name" value="Prot_kinase_dom"/>
</dbReference>
<dbReference type="PROSITE" id="PS50011">
    <property type="entry name" value="PROTEIN_KINASE_DOM"/>
    <property type="match status" value="1"/>
</dbReference>
<feature type="binding site" evidence="10">
    <location>
        <begin position="376"/>
        <end position="384"/>
    </location>
    <ligand>
        <name>ATP</name>
        <dbReference type="ChEBI" id="CHEBI:30616"/>
    </ligand>
</feature>
<keyword evidence="4 8" id="KW-0547">Nucleotide-binding</keyword>
<dbReference type="PIRSF" id="PIRSF000559">
    <property type="entry name" value="cGMP-dep_kinase"/>
    <property type="match status" value="1"/>
</dbReference>
<evidence type="ECO:0000256" key="12">
    <source>
        <dbReference type="SAM" id="Coils"/>
    </source>
</evidence>
<evidence type="ECO:0000256" key="11">
    <source>
        <dbReference type="PROSITE-ProRule" id="PRU10141"/>
    </source>
</evidence>
<keyword evidence="2 8" id="KW-0140">cGMP</keyword>
<dbReference type="Gene3D" id="3.30.200.20">
    <property type="entry name" value="Phosphorylase Kinase, domain 1"/>
    <property type="match status" value="1"/>
</dbReference>
<evidence type="ECO:0000256" key="3">
    <source>
        <dbReference type="ARBA" id="ARBA00022679"/>
    </source>
</evidence>
<gene>
    <name evidence="15" type="ORF">DGYR_LOCUS6100</name>
</gene>
<evidence type="ECO:0000313" key="16">
    <source>
        <dbReference type="Proteomes" id="UP000549394"/>
    </source>
</evidence>
<dbReference type="InterPro" id="IPR018490">
    <property type="entry name" value="cNMP-bd_dom_sf"/>
</dbReference>
<feature type="domain" description="Cyclic nucleotide-binding" evidence="14">
    <location>
        <begin position="98"/>
        <end position="218"/>
    </location>
</feature>
<evidence type="ECO:0000256" key="6">
    <source>
        <dbReference type="ARBA" id="ARBA00022840"/>
    </source>
</evidence>
<feature type="active site" description="Proton acceptor" evidence="9">
    <location>
        <position position="496"/>
    </location>
</feature>
<dbReference type="SMART" id="SM00220">
    <property type="entry name" value="S_TKc"/>
    <property type="match status" value="1"/>
</dbReference>
<evidence type="ECO:0000256" key="1">
    <source>
        <dbReference type="ARBA" id="ARBA00022527"/>
    </source>
</evidence>
<dbReference type="PANTHER" id="PTHR24353">
    <property type="entry name" value="CYCLIC NUCLEOTIDE-DEPENDENT PROTEIN KINASE"/>
    <property type="match status" value="1"/>
</dbReference>
<comment type="similarity">
    <text evidence="8">Belongs to the protein kinase superfamily. AGC Ser/Thr protein kinase family. cGMP subfamily.</text>
</comment>
<dbReference type="GO" id="GO:0030553">
    <property type="term" value="F:cGMP binding"/>
    <property type="evidence" value="ECO:0007669"/>
    <property type="project" value="UniProtKB-KW"/>
</dbReference>
<keyword evidence="6 8" id="KW-0067">ATP-binding</keyword>
<evidence type="ECO:0000259" key="13">
    <source>
        <dbReference type="PROSITE" id="PS50011"/>
    </source>
</evidence>
<dbReference type="PROSITE" id="PS00108">
    <property type="entry name" value="PROTEIN_KINASE_ST"/>
    <property type="match status" value="1"/>
</dbReference>
<dbReference type="AlphaFoldDB" id="A0A7I8VPE5"/>
<dbReference type="GO" id="GO:0004692">
    <property type="term" value="F:cGMP-dependent protein kinase activity"/>
    <property type="evidence" value="ECO:0007669"/>
    <property type="project" value="UniProtKB-EC"/>
</dbReference>
<dbReference type="EC" id="2.7.11.12" evidence="8"/>
<evidence type="ECO:0000256" key="5">
    <source>
        <dbReference type="ARBA" id="ARBA00022777"/>
    </source>
</evidence>
<dbReference type="Proteomes" id="UP000549394">
    <property type="component" value="Unassembled WGS sequence"/>
</dbReference>
<dbReference type="SMART" id="SM00100">
    <property type="entry name" value="cNMP"/>
    <property type="match status" value="2"/>
</dbReference>
<dbReference type="Pfam" id="PF00027">
    <property type="entry name" value="cNMP_binding"/>
    <property type="match status" value="2"/>
</dbReference>
<reference evidence="15 16" key="1">
    <citation type="submission" date="2020-08" db="EMBL/GenBank/DDBJ databases">
        <authorList>
            <person name="Hejnol A."/>
        </authorList>
    </citation>
    <scope>NUCLEOTIDE SEQUENCE [LARGE SCALE GENOMIC DNA]</scope>
</reference>
<dbReference type="PANTHER" id="PTHR24353:SF147">
    <property type="entry name" value="CGMP-DEPENDENT SERINE_THREONIN PROTEIN KINASE-RELATED"/>
    <property type="match status" value="1"/>
</dbReference>
<dbReference type="InterPro" id="IPR011009">
    <property type="entry name" value="Kinase-like_dom_sf"/>
</dbReference>
<dbReference type="InterPro" id="IPR014710">
    <property type="entry name" value="RmlC-like_jellyroll"/>
</dbReference>
<dbReference type="InterPro" id="IPR017441">
    <property type="entry name" value="Protein_kinase_ATP_BS"/>
</dbReference>
<dbReference type="InterPro" id="IPR002374">
    <property type="entry name" value="cGMP_dep_kinase"/>
</dbReference>
<dbReference type="InterPro" id="IPR008271">
    <property type="entry name" value="Ser/Thr_kinase_AS"/>
</dbReference>
<dbReference type="Gene3D" id="1.10.510.10">
    <property type="entry name" value="Transferase(Phosphotransferase) domain 1"/>
    <property type="match status" value="1"/>
</dbReference>
<dbReference type="InterPro" id="IPR035014">
    <property type="entry name" value="STKc_cGK"/>
</dbReference>
<dbReference type="SUPFAM" id="SSF51206">
    <property type="entry name" value="cAMP-binding domain-like"/>
    <property type="match status" value="2"/>
</dbReference>
<evidence type="ECO:0000256" key="9">
    <source>
        <dbReference type="PIRSR" id="PIRSR000559-1"/>
    </source>
</evidence>
<evidence type="ECO:0000313" key="15">
    <source>
        <dbReference type="EMBL" id="CAD5117584.1"/>
    </source>
</evidence>
<accession>A0A7I8VPE5</accession>
<feature type="domain" description="Protein kinase" evidence="13">
    <location>
        <begin position="370"/>
        <end position="631"/>
    </location>
</feature>
<dbReference type="InterPro" id="IPR018488">
    <property type="entry name" value="cNMP-bd_CS"/>
</dbReference>
<dbReference type="Pfam" id="PF00069">
    <property type="entry name" value="Pkinase"/>
    <property type="match status" value="1"/>
</dbReference>
<feature type="binding site" evidence="10 11">
    <location>
        <position position="400"/>
    </location>
    <ligand>
        <name>ATP</name>
        <dbReference type="ChEBI" id="CHEBI:30616"/>
    </ligand>
</feature>
<dbReference type="CDD" id="cd05572">
    <property type="entry name" value="STKc_cGK"/>
    <property type="match status" value="1"/>
</dbReference>
<dbReference type="PROSITE" id="PS00888">
    <property type="entry name" value="CNMP_BINDING_1"/>
    <property type="match status" value="2"/>
</dbReference>
<dbReference type="CDD" id="cd00038">
    <property type="entry name" value="CAP_ED"/>
    <property type="match status" value="2"/>
</dbReference>
<dbReference type="PROSITE" id="PS00889">
    <property type="entry name" value="CNMP_BINDING_2"/>
    <property type="match status" value="1"/>
</dbReference>
<name>A0A7I8VPE5_9ANNE</name>
<evidence type="ECO:0000256" key="7">
    <source>
        <dbReference type="ARBA" id="ARBA00022992"/>
    </source>
</evidence>
<dbReference type="PROSITE" id="PS00107">
    <property type="entry name" value="PROTEIN_KINASE_ATP"/>
    <property type="match status" value="1"/>
</dbReference>
<dbReference type="PRINTS" id="PR00103">
    <property type="entry name" value="CAMPKINASE"/>
</dbReference>
<dbReference type="SUPFAM" id="SSF56112">
    <property type="entry name" value="Protein kinase-like (PK-like)"/>
    <property type="match status" value="1"/>
</dbReference>
<feature type="coiled-coil region" evidence="12">
    <location>
        <begin position="6"/>
        <end position="47"/>
    </location>
</feature>
<evidence type="ECO:0000256" key="10">
    <source>
        <dbReference type="PIRSR" id="PIRSR000559-2"/>
    </source>
</evidence>
<keyword evidence="12" id="KW-0175">Coiled coil</keyword>
<dbReference type="InterPro" id="IPR000595">
    <property type="entry name" value="cNMP-bd_dom"/>
</dbReference>
<sequence length="692" mass="79876">MSRSRENSLQDQVDYYKEKNQKLTARCKQLEDVVKSLQHENSLLKGEKPNKKDSRSKEGREAVIDYSWAENFDTKLTSHPKTDTERKLIEEAFKKNFLLEDIIDEQLVEIVNCMYKQEISEGKLICKQGQRGDSVYVLVKGKLSVQQEKGESEIIINNIEDGPEIFGELAILYNCKRTATIRAETQCTVFGIDRSSFKAILVRNTIYRREKFVSLIKKTFDFESEDHFEKIADVAELRFFQEGTEIIRQGEKGTAFYIIYKGKVKVSQNSDDGSRIEINNLKEGNYFGEKSLTKTDTTTANVIADKEGTSCLTITRINFIRLMGDIPSLRKSIHHKDYLDSKPKVNLTEIKKKEKIDIDKKYRNITLQTLRRGVILGTGAFGTVELATHASCPNESFALKCLKKQDIIERKQKKEVMSERKIMMTSKSCDFIVPVYKTFKDAKFLYLLMQACLGGEVWTYLSKNKDGLGDKAVKFTTACVVEAFEFLHRRNIVYRDLKPENLVLDNQGYVKLTDFGFAKKLNKGQKTYTFCGTPEYVSPEVILSKGHDCSTDYWALGILIYELSTGEPPFQGNDPLDTYKIIIEGINSRPMPKTLSKHTRDLIFKLCCDEPTERLGCQANGVKDIRRHKWFSGFDFWSLRLRQLRIPKVFRTPPKNLTDTSNFQEFRKEDEDIEDVYDSWDEEFDCDFPNED</sequence>
<keyword evidence="5 8" id="KW-0418">Kinase</keyword>
<dbReference type="Gene3D" id="2.60.120.10">
    <property type="entry name" value="Jelly Rolls"/>
    <property type="match status" value="2"/>
</dbReference>
<protein>
    <recommendedName>
        <fullName evidence="8">cGMP-dependent protein kinase</fullName>
        <ecNumber evidence="8">2.7.11.12</ecNumber>
    </recommendedName>
</protein>
<comment type="catalytic activity">
    <reaction evidence="8">
        <text>L-threonyl-[protein] + ATP = O-phospho-L-threonyl-[protein] + ADP + H(+)</text>
        <dbReference type="Rhea" id="RHEA:46608"/>
        <dbReference type="Rhea" id="RHEA-COMP:11060"/>
        <dbReference type="Rhea" id="RHEA-COMP:11605"/>
        <dbReference type="ChEBI" id="CHEBI:15378"/>
        <dbReference type="ChEBI" id="CHEBI:30013"/>
        <dbReference type="ChEBI" id="CHEBI:30616"/>
        <dbReference type="ChEBI" id="CHEBI:61977"/>
        <dbReference type="ChEBI" id="CHEBI:456216"/>
        <dbReference type="EC" id="2.7.11.12"/>
    </reaction>
</comment>
<keyword evidence="3 8" id="KW-0808">Transferase</keyword>
<feature type="domain" description="Cyclic nucleotide-binding" evidence="14">
    <location>
        <begin position="219"/>
        <end position="331"/>
    </location>
</feature>
<dbReference type="EMBL" id="CAJFCJ010000007">
    <property type="protein sequence ID" value="CAD5117584.1"/>
    <property type="molecule type" value="Genomic_DNA"/>
</dbReference>
<keyword evidence="7 8" id="KW-0142">cGMP-binding</keyword>
<evidence type="ECO:0000256" key="4">
    <source>
        <dbReference type="ARBA" id="ARBA00022741"/>
    </source>
</evidence>